<dbReference type="Pfam" id="PF25880">
    <property type="entry name" value="WHD_CHMP7_1st"/>
    <property type="match status" value="1"/>
</dbReference>
<organism evidence="14 15">
    <name type="scientific">Trichuris suis</name>
    <name type="common">pig whipworm</name>
    <dbReference type="NCBI Taxonomy" id="68888"/>
    <lineage>
        <taxon>Eukaryota</taxon>
        <taxon>Metazoa</taxon>
        <taxon>Ecdysozoa</taxon>
        <taxon>Nematoda</taxon>
        <taxon>Enoplea</taxon>
        <taxon>Dorylaimia</taxon>
        <taxon>Trichinellida</taxon>
        <taxon>Trichuridae</taxon>
        <taxon>Trichuris</taxon>
    </lineage>
</organism>
<evidence type="ECO:0000313" key="14">
    <source>
        <dbReference type="EMBL" id="KFD52098.1"/>
    </source>
</evidence>
<dbReference type="PANTHER" id="PTHR22761:SF21">
    <property type="entry name" value="CHARGED MULTIVESICULAR BODY PROTEIN 7"/>
    <property type="match status" value="1"/>
</dbReference>
<feature type="compositionally biased region" description="Basic and acidic residues" evidence="12">
    <location>
        <begin position="437"/>
        <end position="464"/>
    </location>
</feature>
<dbReference type="Pfam" id="PF25239">
    <property type="entry name" value="WHD_CHMP7"/>
    <property type="match status" value="1"/>
</dbReference>
<accession>A0A085M4F2</accession>
<dbReference type="GO" id="GO:0015031">
    <property type="term" value="P:protein transport"/>
    <property type="evidence" value="ECO:0007669"/>
    <property type="project" value="UniProtKB-KW"/>
</dbReference>
<evidence type="ECO:0000256" key="12">
    <source>
        <dbReference type="SAM" id="MobiDB-lite"/>
    </source>
</evidence>
<dbReference type="EMBL" id="KL363232">
    <property type="protein sequence ID" value="KFD52098.1"/>
    <property type="molecule type" value="Genomic_DNA"/>
</dbReference>
<evidence type="ECO:0000256" key="7">
    <source>
        <dbReference type="ARBA" id="ARBA00023054"/>
    </source>
</evidence>
<dbReference type="Proteomes" id="UP000030764">
    <property type="component" value="Unassembled WGS sequence"/>
</dbReference>
<evidence type="ECO:0000256" key="8">
    <source>
        <dbReference type="ARBA" id="ARBA00023242"/>
    </source>
</evidence>
<protein>
    <recommendedName>
        <fullName evidence="9">Charged multivesicular body protein 7</fullName>
    </recommendedName>
    <alternativeName>
        <fullName evidence="10">Chromatin-modifying protein 7</fullName>
    </alternativeName>
</protein>
<dbReference type="InterPro" id="IPR057471">
    <property type="entry name" value="CHMP7_WHD"/>
</dbReference>
<proteinExistence type="inferred from homology"/>
<dbReference type="AlphaFoldDB" id="A0A085M4F2"/>
<reference evidence="14 15" key="1">
    <citation type="journal article" date="2014" name="Nat. Genet.">
        <title>Genome and transcriptome of the porcine whipworm Trichuris suis.</title>
        <authorList>
            <person name="Jex A.R."/>
            <person name="Nejsum P."/>
            <person name="Schwarz E.M."/>
            <person name="Hu L."/>
            <person name="Young N.D."/>
            <person name="Hall R.S."/>
            <person name="Korhonen P.K."/>
            <person name="Liao S."/>
            <person name="Thamsborg S."/>
            <person name="Xia J."/>
            <person name="Xu P."/>
            <person name="Wang S."/>
            <person name="Scheerlinck J.P."/>
            <person name="Hofmann A."/>
            <person name="Sternberg P.W."/>
            <person name="Wang J."/>
            <person name="Gasser R.B."/>
        </authorList>
    </citation>
    <scope>NUCLEOTIDE SEQUENCE [LARGE SCALE GENOMIC DNA]</scope>
    <source>
        <strain evidence="14">DCEP-RM93M</strain>
    </source>
</reference>
<gene>
    <name evidence="14" type="ORF">M513_07080</name>
</gene>
<evidence type="ECO:0000256" key="4">
    <source>
        <dbReference type="ARBA" id="ARBA00022448"/>
    </source>
</evidence>
<dbReference type="PANTHER" id="PTHR22761">
    <property type="entry name" value="CHARGED MULTIVESICULAR BODY PROTEIN"/>
    <property type="match status" value="1"/>
</dbReference>
<dbReference type="GO" id="GO:0006900">
    <property type="term" value="P:vesicle budding from membrane"/>
    <property type="evidence" value="ECO:0007669"/>
    <property type="project" value="TreeGrafter"/>
</dbReference>
<dbReference type="GO" id="GO:0032511">
    <property type="term" value="P:late endosome to vacuole transport via multivesicular body sorting pathway"/>
    <property type="evidence" value="ECO:0007669"/>
    <property type="project" value="TreeGrafter"/>
</dbReference>
<keyword evidence="7 11" id="KW-0175">Coiled coil</keyword>
<evidence type="ECO:0000256" key="6">
    <source>
        <dbReference type="ARBA" id="ARBA00022927"/>
    </source>
</evidence>
<dbReference type="GO" id="GO:0009898">
    <property type="term" value="C:cytoplasmic side of plasma membrane"/>
    <property type="evidence" value="ECO:0007669"/>
    <property type="project" value="TreeGrafter"/>
</dbReference>
<keyword evidence="8" id="KW-0539">Nucleus</keyword>
<keyword evidence="5" id="KW-0963">Cytoplasm</keyword>
<name>A0A085M4F2_9BILA</name>
<keyword evidence="15" id="KW-1185">Reference proteome</keyword>
<comment type="similarity">
    <text evidence="3">Belongs to the SNF7 family.</text>
</comment>
<evidence type="ECO:0000256" key="10">
    <source>
        <dbReference type="ARBA" id="ARBA00041629"/>
    </source>
</evidence>
<evidence type="ECO:0000259" key="13">
    <source>
        <dbReference type="Pfam" id="PF25239"/>
    </source>
</evidence>
<dbReference type="GO" id="GO:0005635">
    <property type="term" value="C:nuclear envelope"/>
    <property type="evidence" value="ECO:0007669"/>
    <property type="project" value="UniProtKB-SubCell"/>
</dbReference>
<keyword evidence="4" id="KW-0813">Transport</keyword>
<evidence type="ECO:0000256" key="5">
    <source>
        <dbReference type="ARBA" id="ARBA00022490"/>
    </source>
</evidence>
<evidence type="ECO:0000256" key="2">
    <source>
        <dbReference type="ARBA" id="ARBA00004496"/>
    </source>
</evidence>
<feature type="coiled-coil region" evidence="11">
    <location>
        <begin position="283"/>
        <end position="310"/>
    </location>
</feature>
<sequence>MNESLKPLLYRMKILKSSLQLAFGRLALNAPQAVHESNRYGIETLCACPAWVVQARSYAAMDSVVKDEERILNLMAKFRLREVNPTDYDGKMAFWKQTIRDYCVKHKCAVFSVKELKEAFPWKGRVPACLDTVVSEMKVAGDAKTIAQFEESMEGWLSWGYHRLMFDPLSQLIAYVSGSNGVNDEEQYVFVSLVKEFADNIYELRNIVSDDSTVGHNVFTWADLRERASDICSDETTFALAVKHLKYNGLVATYKDEDGDTLLKFRATHESTLPKITESDISAVKLIKLKKDLQARIDRLCEKANSFEEDAKKHVAAKNPSAAKRSLRQKQGHLKKVDILEETKTNVIALLHQVESASTNKMVYDALNNSYHAFPALKGKDAAVDTAYEVIDQVQQAAEEEAEIAEAMCSRIADFDSTADIEKMLDALLKSEEEKLEEAKEVPKVPERPTELAERTKAVGRKADAMQAAP</sequence>
<evidence type="ECO:0000313" key="15">
    <source>
        <dbReference type="Proteomes" id="UP000030764"/>
    </source>
</evidence>
<dbReference type="GO" id="GO:0000815">
    <property type="term" value="C:ESCRT III complex"/>
    <property type="evidence" value="ECO:0007669"/>
    <property type="project" value="TreeGrafter"/>
</dbReference>
<feature type="domain" description="CHMP7 winged helix" evidence="13">
    <location>
        <begin position="194"/>
        <end position="266"/>
    </location>
</feature>
<evidence type="ECO:0000256" key="1">
    <source>
        <dbReference type="ARBA" id="ARBA00004259"/>
    </source>
</evidence>
<keyword evidence="6" id="KW-0653">Protein transport</keyword>
<feature type="region of interest" description="Disordered" evidence="12">
    <location>
        <begin position="437"/>
        <end position="470"/>
    </location>
</feature>
<evidence type="ECO:0000256" key="11">
    <source>
        <dbReference type="SAM" id="Coils"/>
    </source>
</evidence>
<dbReference type="Pfam" id="PF03357">
    <property type="entry name" value="Snf7"/>
    <property type="match status" value="1"/>
</dbReference>
<dbReference type="GO" id="GO:0005771">
    <property type="term" value="C:multivesicular body"/>
    <property type="evidence" value="ECO:0007669"/>
    <property type="project" value="TreeGrafter"/>
</dbReference>
<dbReference type="InterPro" id="IPR005024">
    <property type="entry name" value="Snf7_fam"/>
</dbReference>
<evidence type="ECO:0000256" key="9">
    <source>
        <dbReference type="ARBA" id="ARBA00041077"/>
    </source>
</evidence>
<evidence type="ECO:0000256" key="3">
    <source>
        <dbReference type="ARBA" id="ARBA00006190"/>
    </source>
</evidence>
<comment type="subcellular location">
    <subcellularLocation>
        <location evidence="2">Cytoplasm</location>
    </subcellularLocation>
    <subcellularLocation>
        <location evidence="1">Nucleus envelope</location>
    </subcellularLocation>
</comment>